<dbReference type="AlphaFoldDB" id="A0A834VDV4"/>
<sequence length="347" mass="40510">MPKTSRKTMPSKQVVKHTHHQKKLESHQQPQQQRNRRTRRLPYLSSAWEIKINKMIDQDLENFSQQSKQKFENFLENFSSIKKSNEKSLLSSSRTKEKNSVRKDLFWNSTKNLKIYLSNQVKRLKNTVQNLINDEDDGDADDDDDDDGDGEGNDDNDGTDSVERSEEIEYGNAYEEAADDRIETENVDDSVDGESDHLDHHRDNVEDVVEDLNKTSNIQNDQNMKIKFHKEQQQQQQKEVKDQPKQPQPLISKVIGKMIGNRRTERFGENFPTKLNSDNGRNQNKKTRLFQKQQSRTNRKHGTIPIDLDRIDFLINDLKTISTKIVKDIDKFIDESIKSDPDAKRRG</sequence>
<protein>
    <submittedName>
        <fullName evidence="2 3">Uncharacterized protein</fullName>
    </submittedName>
</protein>
<reference evidence="4" key="1">
    <citation type="journal article" date="2020" name="PLoS Negl. Trop. Dis.">
        <title>High-quality nuclear genome for Sarcoptes scabiei-A critical resource for a neglected parasite.</title>
        <authorList>
            <person name="Korhonen P.K."/>
            <person name="Gasser R.B."/>
            <person name="Ma G."/>
            <person name="Wang T."/>
            <person name="Stroehlein A.J."/>
            <person name="Young N.D."/>
            <person name="Ang C.S."/>
            <person name="Fernando D.D."/>
            <person name="Lu H.C."/>
            <person name="Taylor S."/>
            <person name="Reynolds S.L."/>
            <person name="Mofiz E."/>
            <person name="Najaraj S.H."/>
            <person name="Gowda H."/>
            <person name="Madugundu A."/>
            <person name="Renuse S."/>
            <person name="Holt D."/>
            <person name="Pandey A."/>
            <person name="Papenfuss A.T."/>
            <person name="Fischer K."/>
        </authorList>
    </citation>
    <scope>NUCLEOTIDE SEQUENCE [LARGE SCALE GENOMIC DNA]</scope>
</reference>
<name>A0A834VDV4_SARSC</name>
<gene>
    <name evidence="2" type="ORF">SSS_4866</name>
</gene>
<accession>A0A834VDV4</accession>
<feature type="compositionally biased region" description="Polar residues" evidence="1">
    <location>
        <begin position="273"/>
        <end position="282"/>
    </location>
</feature>
<reference evidence="2" key="2">
    <citation type="submission" date="2020-01" db="EMBL/GenBank/DDBJ databases">
        <authorList>
            <person name="Korhonen P.K.K."/>
            <person name="Guangxu M.G."/>
            <person name="Wang T.W."/>
            <person name="Stroehlein A.J.S."/>
            <person name="Young N.D."/>
            <person name="Ang C.-S.A."/>
            <person name="Fernando D.W.F."/>
            <person name="Lu H.L."/>
            <person name="Taylor S.T."/>
            <person name="Ehtesham M.E.M."/>
            <person name="Najaraj S.H.N."/>
            <person name="Harsha G.H.G."/>
            <person name="Madugundu A.M."/>
            <person name="Renuse S.R."/>
            <person name="Holt D.H."/>
            <person name="Pandey A.P."/>
            <person name="Papenfuss A.P."/>
            <person name="Gasser R.B.G."/>
            <person name="Fischer K.F."/>
        </authorList>
    </citation>
    <scope>NUCLEOTIDE SEQUENCE</scope>
    <source>
        <strain evidence="2">SSS_KF_BRIS2020</strain>
    </source>
</reference>
<feature type="region of interest" description="Disordered" evidence="1">
    <location>
        <begin position="229"/>
        <end position="248"/>
    </location>
</feature>
<feature type="region of interest" description="Disordered" evidence="1">
    <location>
        <begin position="268"/>
        <end position="301"/>
    </location>
</feature>
<feature type="region of interest" description="Disordered" evidence="1">
    <location>
        <begin position="132"/>
        <end position="203"/>
    </location>
</feature>
<keyword evidence="4" id="KW-1185">Reference proteome</keyword>
<feature type="region of interest" description="Disordered" evidence="1">
    <location>
        <begin position="1"/>
        <end position="42"/>
    </location>
</feature>
<reference evidence="3" key="3">
    <citation type="submission" date="2022-06" db="UniProtKB">
        <authorList>
            <consortium name="EnsemblMetazoa"/>
        </authorList>
    </citation>
    <scope>IDENTIFICATION</scope>
</reference>
<proteinExistence type="predicted"/>
<evidence type="ECO:0000256" key="1">
    <source>
        <dbReference type="SAM" id="MobiDB-lite"/>
    </source>
</evidence>
<feature type="compositionally biased region" description="Acidic residues" evidence="1">
    <location>
        <begin position="133"/>
        <end position="160"/>
    </location>
</feature>
<dbReference type="EnsemblMetazoa" id="SSS_4866s_mrna">
    <property type="protein sequence ID" value="KAF7491940.1"/>
    <property type="gene ID" value="SSS_4866"/>
</dbReference>
<evidence type="ECO:0000313" key="4">
    <source>
        <dbReference type="Proteomes" id="UP000070412"/>
    </source>
</evidence>
<dbReference type="EMBL" id="WVUK01000058">
    <property type="protein sequence ID" value="KAF7491940.1"/>
    <property type="molecule type" value="Genomic_DNA"/>
</dbReference>
<evidence type="ECO:0000313" key="2">
    <source>
        <dbReference type="EMBL" id="KAF7491940.1"/>
    </source>
</evidence>
<feature type="compositionally biased region" description="Basic and acidic residues" evidence="1">
    <location>
        <begin position="194"/>
        <end position="203"/>
    </location>
</feature>
<organism evidence="2">
    <name type="scientific">Sarcoptes scabiei</name>
    <name type="common">Itch mite</name>
    <name type="synonym">Acarus scabiei</name>
    <dbReference type="NCBI Taxonomy" id="52283"/>
    <lineage>
        <taxon>Eukaryota</taxon>
        <taxon>Metazoa</taxon>
        <taxon>Ecdysozoa</taxon>
        <taxon>Arthropoda</taxon>
        <taxon>Chelicerata</taxon>
        <taxon>Arachnida</taxon>
        <taxon>Acari</taxon>
        <taxon>Acariformes</taxon>
        <taxon>Sarcoptiformes</taxon>
        <taxon>Astigmata</taxon>
        <taxon>Psoroptidia</taxon>
        <taxon>Sarcoptoidea</taxon>
        <taxon>Sarcoptidae</taxon>
        <taxon>Sarcoptinae</taxon>
        <taxon>Sarcoptes</taxon>
    </lineage>
</organism>
<dbReference type="Proteomes" id="UP000070412">
    <property type="component" value="Unassembled WGS sequence"/>
</dbReference>
<evidence type="ECO:0000313" key="3">
    <source>
        <dbReference type="EnsemblMetazoa" id="KAF7491940.1"/>
    </source>
</evidence>